<dbReference type="Proteomes" id="UP000033423">
    <property type="component" value="Unassembled WGS sequence"/>
</dbReference>
<dbReference type="AlphaFoldDB" id="A0A0F3GK50"/>
<protein>
    <submittedName>
        <fullName evidence="1">Uncharacterized protein</fullName>
    </submittedName>
</protein>
<name>A0A0F3GK50_9BACT</name>
<keyword evidence="2" id="KW-1185">Reference proteome</keyword>
<reference evidence="1 2" key="1">
    <citation type="submission" date="2015-02" db="EMBL/GenBank/DDBJ databases">
        <title>Single-cell genomics of uncultivated deep-branching MTB reveals a conserved set of magnetosome genes.</title>
        <authorList>
            <person name="Kolinko S."/>
            <person name="Richter M."/>
            <person name="Glockner F.O."/>
            <person name="Brachmann A."/>
            <person name="Schuler D."/>
        </authorList>
    </citation>
    <scope>NUCLEOTIDE SEQUENCE [LARGE SCALE GENOMIC DNA]</scope>
    <source>
        <strain evidence="1">TM-1</strain>
    </source>
</reference>
<dbReference type="EMBL" id="LACI01002375">
    <property type="protein sequence ID" value="KJU82285.1"/>
    <property type="molecule type" value="Genomic_DNA"/>
</dbReference>
<evidence type="ECO:0000313" key="2">
    <source>
        <dbReference type="Proteomes" id="UP000033423"/>
    </source>
</evidence>
<gene>
    <name evidence="1" type="ORF">MBAV_005530</name>
</gene>
<comment type="caution">
    <text evidence="1">The sequence shown here is derived from an EMBL/GenBank/DDBJ whole genome shotgun (WGS) entry which is preliminary data.</text>
</comment>
<sequence>MLAFAIITPFHKNRISQLLHTNSNSTDILSSQKFILCVPLKNTKPLFICVYAKTAIGRKCKICKICKLCKFYRQMQDM</sequence>
<organism evidence="1 2">
    <name type="scientific">Candidatus Magnetobacterium bavaricum</name>
    <dbReference type="NCBI Taxonomy" id="29290"/>
    <lineage>
        <taxon>Bacteria</taxon>
        <taxon>Pseudomonadati</taxon>
        <taxon>Nitrospirota</taxon>
        <taxon>Thermodesulfovibrionia</taxon>
        <taxon>Thermodesulfovibrionales</taxon>
        <taxon>Candidatus Magnetobacteriaceae</taxon>
        <taxon>Candidatus Magnetobacterium</taxon>
    </lineage>
</organism>
<evidence type="ECO:0000313" key="1">
    <source>
        <dbReference type="EMBL" id="KJU82285.1"/>
    </source>
</evidence>
<accession>A0A0F3GK50</accession>
<proteinExistence type="predicted"/>